<dbReference type="GO" id="GO:0005856">
    <property type="term" value="C:cytoskeleton"/>
    <property type="evidence" value="ECO:0007669"/>
    <property type="project" value="UniProtKB-SubCell"/>
</dbReference>
<evidence type="ECO:0000256" key="3">
    <source>
        <dbReference type="ARBA" id="ARBA00023212"/>
    </source>
</evidence>
<feature type="compositionally biased region" description="Low complexity" evidence="4">
    <location>
        <begin position="334"/>
        <end position="343"/>
    </location>
</feature>
<gene>
    <name evidence="6" type="ORF">ACRE_014750</name>
</gene>
<feature type="region of interest" description="Disordered" evidence="4">
    <location>
        <begin position="1"/>
        <end position="24"/>
    </location>
</feature>
<dbReference type="SUPFAM" id="SSF143575">
    <property type="entry name" value="GAS2 domain-like"/>
    <property type="match status" value="1"/>
</dbReference>
<reference evidence="7" key="1">
    <citation type="journal article" date="2014" name="Genome Announc.">
        <title>Genome sequence and annotation of Acremonium chrysogenum, producer of the beta-lactam antibiotic cephalosporin C.</title>
        <authorList>
            <person name="Terfehr D."/>
            <person name="Dahlmann T.A."/>
            <person name="Specht T."/>
            <person name="Zadra I."/>
            <person name="Kuernsteiner H."/>
            <person name="Kueck U."/>
        </authorList>
    </citation>
    <scope>NUCLEOTIDE SEQUENCE [LARGE SCALE GENOMIC DNA]</scope>
    <source>
        <strain evidence="7">ATCC 11550 / CBS 779.69 / DSM 880 / IAM 14645 / JCM 23072 / IMI 49137</strain>
    </source>
</reference>
<keyword evidence="3" id="KW-0206">Cytoskeleton</keyword>
<dbReference type="Proteomes" id="UP000029964">
    <property type="component" value="Unassembled WGS sequence"/>
</dbReference>
<evidence type="ECO:0000259" key="5">
    <source>
        <dbReference type="PROSITE" id="PS51460"/>
    </source>
</evidence>
<dbReference type="Gene3D" id="3.30.920.20">
    <property type="entry name" value="Gas2-like domain"/>
    <property type="match status" value="1"/>
</dbReference>
<dbReference type="InterPro" id="IPR003108">
    <property type="entry name" value="GAR_dom"/>
</dbReference>
<feature type="region of interest" description="Disordered" evidence="4">
    <location>
        <begin position="334"/>
        <end position="596"/>
    </location>
</feature>
<feature type="compositionally biased region" description="Basic and acidic residues" evidence="4">
    <location>
        <begin position="347"/>
        <end position="372"/>
    </location>
</feature>
<feature type="compositionally biased region" description="Basic and acidic residues" evidence="4">
    <location>
        <begin position="755"/>
        <end position="774"/>
    </location>
</feature>
<dbReference type="STRING" id="857340.A0A086TE45"/>
<dbReference type="EMBL" id="JPKY01000008">
    <property type="protein sequence ID" value="KFH47627.1"/>
    <property type="molecule type" value="Genomic_DNA"/>
</dbReference>
<feature type="region of interest" description="Disordered" evidence="4">
    <location>
        <begin position="748"/>
        <end position="873"/>
    </location>
</feature>
<feature type="region of interest" description="Disordered" evidence="4">
    <location>
        <begin position="903"/>
        <end position="934"/>
    </location>
</feature>
<comment type="subcellular location">
    <subcellularLocation>
        <location evidence="1">Cytoplasm</location>
        <location evidence="1">Cytoskeleton</location>
    </subcellularLocation>
</comment>
<feature type="compositionally biased region" description="Basic and acidic residues" evidence="4">
    <location>
        <begin position="447"/>
        <end position="459"/>
    </location>
</feature>
<keyword evidence="7" id="KW-1185">Reference proteome</keyword>
<protein>
    <recommendedName>
        <fullName evidence="5">GAR domain-containing protein</fullName>
    </recommendedName>
</protein>
<dbReference type="Pfam" id="PF02187">
    <property type="entry name" value="GAS2"/>
    <property type="match status" value="1"/>
</dbReference>
<dbReference type="InterPro" id="IPR036534">
    <property type="entry name" value="GAR_dom_sf"/>
</dbReference>
<organism evidence="6 7">
    <name type="scientific">Hapsidospora chrysogenum (strain ATCC 11550 / CBS 779.69 / DSM 880 / IAM 14645 / JCM 23072 / IMI 49137)</name>
    <name type="common">Acremonium chrysogenum</name>
    <dbReference type="NCBI Taxonomy" id="857340"/>
    <lineage>
        <taxon>Eukaryota</taxon>
        <taxon>Fungi</taxon>
        <taxon>Dikarya</taxon>
        <taxon>Ascomycota</taxon>
        <taxon>Pezizomycotina</taxon>
        <taxon>Sordariomycetes</taxon>
        <taxon>Hypocreomycetidae</taxon>
        <taxon>Hypocreales</taxon>
        <taxon>Bionectriaceae</taxon>
        <taxon>Hapsidospora</taxon>
    </lineage>
</organism>
<dbReference type="GO" id="GO:0008017">
    <property type="term" value="F:microtubule binding"/>
    <property type="evidence" value="ECO:0007669"/>
    <property type="project" value="InterPro"/>
</dbReference>
<keyword evidence="2" id="KW-0963">Cytoplasm</keyword>
<comment type="caution">
    <text evidence="6">The sequence shown here is derived from an EMBL/GenBank/DDBJ whole genome shotgun (WGS) entry which is preliminary data.</text>
</comment>
<evidence type="ECO:0000256" key="4">
    <source>
        <dbReference type="SAM" id="MobiDB-lite"/>
    </source>
</evidence>
<dbReference type="PROSITE" id="PS51460">
    <property type="entry name" value="GAR"/>
    <property type="match status" value="1"/>
</dbReference>
<feature type="compositionally biased region" description="Low complexity" evidence="4">
    <location>
        <begin position="923"/>
        <end position="934"/>
    </location>
</feature>
<name>A0A086TE45_HAPC1</name>
<dbReference type="OrthoDB" id="5409589at2759"/>
<dbReference type="HOGENOM" id="CLU_004583_0_0_1"/>
<feature type="domain" description="GAR" evidence="5">
    <location>
        <begin position="674"/>
        <end position="750"/>
    </location>
</feature>
<evidence type="ECO:0000256" key="1">
    <source>
        <dbReference type="ARBA" id="ARBA00004245"/>
    </source>
</evidence>
<feature type="region of interest" description="Disordered" evidence="4">
    <location>
        <begin position="637"/>
        <end position="697"/>
    </location>
</feature>
<accession>A0A086TE45</accession>
<feature type="compositionally biased region" description="Polar residues" evidence="4">
    <location>
        <begin position="665"/>
        <end position="687"/>
    </location>
</feature>
<dbReference type="AlphaFoldDB" id="A0A086TE45"/>
<evidence type="ECO:0000313" key="6">
    <source>
        <dbReference type="EMBL" id="KFH47627.1"/>
    </source>
</evidence>
<evidence type="ECO:0000256" key="2">
    <source>
        <dbReference type="ARBA" id="ARBA00022490"/>
    </source>
</evidence>
<proteinExistence type="predicted"/>
<feature type="compositionally biased region" description="Pro residues" evidence="4">
    <location>
        <begin position="544"/>
        <end position="553"/>
    </location>
</feature>
<sequence length="934" mass="103378">MNDPPQLLRPARHASGGHSPTRQRVSDDILAHITPATAVEALSAPNDALKRCLDEASAAEREFAMRTAVASRSIWEWVEELSEWLWPSEGGSAGFEAPQPQRGRLFVQAAPALEEEDGAGYMGSLPADEVTRYEQRIEDIYHDMEDLAVEEIKSHVMTNHIMPLSRPATPMSDAGRFGAAMSYNKMEDLTAVITAIVVQTLPNLARLSRLLHIWSIRVGVLQRVPSLLRAIEDAEVALKSGWAALTYRPRKTDDHGAQEPTLSRNDFQVMKMVIEKKVSSPGRTLDYMLDRLEGLPDTLPGDWLDRMEVVEREYCEWVAACERKIRETAWVSASRSRVVSRSTSPEKGYRRAEPEVKHHPETPPPAADRHVDAVTFPVPVQTEDFEEPSKEARNGRKASGTSDEPLDVVTPPSSSPTDEVPKLRFSLDPDDTYDDMQSSRIQIPTPIKEEQSPSLDKSRGKMWNVEEEITDDTSPVVEGGDESELPPLPIDERRASDASHTSTVLHGASSHFGLSSEPPEVSASPDVGRTRVREAEYVEASPGDSPPSSPPLEVPDKRESSVPPRETSPSKSASELEDSILPQTPLDGSFSEYFGDDSFSVSEVASPSVRRETTGDQQLQQQISEIIDGIPAKIKLATEPPNLNPPDLQLPRLRKKPSKEPFKRSMSSMSNVSTRTATPSFTLSPAKSSRPRHQRVQQDIKVYHLSRSTGEAPIKLFIRCVGENGERVMVRVGGGWADLSEYLKDYASHHSRRSKGTENTKVEVRDAPRGHTEPRSTPPSRPASALETSPMTPLAVRKARRSMGAMGSEAPRLRPHTPAVPRPPSRFADDLEPSSEERARRSRSGSHVSWVEDDNSFLGLAGPSGKKVEMSEENKAWVESVKEKVRLASGERKVSGQDEYNRNKFGELGKVGGTKRLFRRADGQGQQGQRETRN</sequence>
<evidence type="ECO:0000313" key="7">
    <source>
        <dbReference type="Proteomes" id="UP000029964"/>
    </source>
</evidence>